<proteinExistence type="predicted"/>
<organism evidence="2 3">
    <name type="scientific">Candidatus Fimihabitans intestinipullorum</name>
    <dbReference type="NCBI Taxonomy" id="2840820"/>
    <lineage>
        <taxon>Bacteria</taxon>
        <taxon>Bacillati</taxon>
        <taxon>Mycoplasmatota</taxon>
        <taxon>Mycoplasmatota incertae sedis</taxon>
        <taxon>Candidatus Fimihabitans</taxon>
    </lineage>
</organism>
<dbReference type="EMBL" id="DVML01000001">
    <property type="protein sequence ID" value="HIU21959.1"/>
    <property type="molecule type" value="Genomic_DNA"/>
</dbReference>
<evidence type="ECO:0000313" key="2">
    <source>
        <dbReference type="EMBL" id="HIU21959.1"/>
    </source>
</evidence>
<dbReference type="SUPFAM" id="SSF55729">
    <property type="entry name" value="Acyl-CoA N-acyltransferases (Nat)"/>
    <property type="match status" value="1"/>
</dbReference>
<dbReference type="AlphaFoldDB" id="A0A9D1HTA4"/>
<dbReference type="PANTHER" id="PTHR37817:SF1">
    <property type="entry name" value="N-ACETYLTRANSFERASE EIS"/>
    <property type="match status" value="1"/>
</dbReference>
<accession>A0A9D1HTA4</accession>
<dbReference type="GO" id="GO:0030649">
    <property type="term" value="P:aminoglycoside antibiotic catabolic process"/>
    <property type="evidence" value="ECO:0007669"/>
    <property type="project" value="TreeGrafter"/>
</dbReference>
<dbReference type="GO" id="GO:0034069">
    <property type="term" value="F:aminoglycoside N-acetyltransferase activity"/>
    <property type="evidence" value="ECO:0007669"/>
    <property type="project" value="TreeGrafter"/>
</dbReference>
<dbReference type="PROSITE" id="PS51186">
    <property type="entry name" value="GNAT"/>
    <property type="match status" value="1"/>
</dbReference>
<comment type="caution">
    <text evidence="2">The sequence shown here is derived from an EMBL/GenBank/DDBJ whole genome shotgun (WGS) entry which is preliminary data.</text>
</comment>
<dbReference type="Proteomes" id="UP000824087">
    <property type="component" value="Unassembled WGS sequence"/>
</dbReference>
<dbReference type="Pfam" id="PF13527">
    <property type="entry name" value="Acetyltransf_9"/>
    <property type="match status" value="1"/>
</dbReference>
<dbReference type="PANTHER" id="PTHR37817">
    <property type="entry name" value="N-ACETYLTRANSFERASE EIS"/>
    <property type="match status" value="1"/>
</dbReference>
<dbReference type="Gene3D" id="3.40.630.30">
    <property type="match status" value="1"/>
</dbReference>
<gene>
    <name evidence="2" type="ORF">IAD49_00030</name>
</gene>
<feature type="domain" description="N-acetyltransferase" evidence="1">
    <location>
        <begin position="6"/>
        <end position="158"/>
    </location>
</feature>
<dbReference type="InterPro" id="IPR016181">
    <property type="entry name" value="Acyl_CoA_acyltransferase"/>
</dbReference>
<name>A0A9D1HTA4_9BACT</name>
<dbReference type="InterPro" id="IPR051554">
    <property type="entry name" value="Acetyltransferase_Eis"/>
</dbReference>
<dbReference type="InterPro" id="IPR000182">
    <property type="entry name" value="GNAT_dom"/>
</dbReference>
<reference evidence="2" key="1">
    <citation type="submission" date="2020-10" db="EMBL/GenBank/DDBJ databases">
        <authorList>
            <person name="Gilroy R."/>
        </authorList>
    </citation>
    <scope>NUCLEOTIDE SEQUENCE</scope>
    <source>
        <strain evidence="2">CHK197-8231</strain>
    </source>
</reference>
<dbReference type="CDD" id="cd04301">
    <property type="entry name" value="NAT_SF"/>
    <property type="match status" value="1"/>
</dbReference>
<evidence type="ECO:0000259" key="1">
    <source>
        <dbReference type="PROSITE" id="PS51186"/>
    </source>
</evidence>
<sequence length="376" mass="43927">MKYQSVHVDSSEKEWIISFGDFCFDFYGAQTGFSHIMPKLYGPDVDTTNNHIILKDDDCYVGMAGVFPSKYYAFNDTLNYAGIGTVCVHPKYRHQGCMTYILNEINKHLKEQQFDFVFLGGAETRYAHFGFYPCVEANIYEWKLKTSDQNYQFKQLRKEDVADITLCNELYTKKKIRCERTLERFYDIATTWKNKLYSYYKNDEWCGYLIYSDKHQAITEIELSDISHINAILSSFLSYVGKDSIHIELPLYDEKNRILEELASFVSNRYVELFQILSYEHVLEVLLKAQMKRKELNEGRLTLKIGDESLFTCVVTKGQVKILEDATTTVDVQLTKKEANMLFLGEYPYDKLPENIKDLCKNWFPLPLFISSSDQV</sequence>
<protein>
    <submittedName>
        <fullName evidence="2">GNAT family N-acetyltransferase</fullName>
    </submittedName>
</protein>
<reference evidence="2" key="2">
    <citation type="journal article" date="2021" name="PeerJ">
        <title>Extensive microbial diversity within the chicken gut microbiome revealed by metagenomics and culture.</title>
        <authorList>
            <person name="Gilroy R."/>
            <person name="Ravi A."/>
            <person name="Getino M."/>
            <person name="Pursley I."/>
            <person name="Horton D.L."/>
            <person name="Alikhan N.F."/>
            <person name="Baker D."/>
            <person name="Gharbi K."/>
            <person name="Hall N."/>
            <person name="Watson M."/>
            <person name="Adriaenssens E.M."/>
            <person name="Foster-Nyarko E."/>
            <person name="Jarju S."/>
            <person name="Secka A."/>
            <person name="Antonio M."/>
            <person name="Oren A."/>
            <person name="Chaudhuri R.R."/>
            <person name="La Ragione R."/>
            <person name="Hildebrand F."/>
            <person name="Pallen M.J."/>
        </authorList>
    </citation>
    <scope>NUCLEOTIDE SEQUENCE</scope>
    <source>
        <strain evidence="2">CHK197-8231</strain>
    </source>
</reference>
<evidence type="ECO:0000313" key="3">
    <source>
        <dbReference type="Proteomes" id="UP000824087"/>
    </source>
</evidence>